<dbReference type="Pfam" id="PF11353">
    <property type="entry name" value="DUF3153"/>
    <property type="match status" value="1"/>
</dbReference>
<name>A0A1E5G1D6_9FIRM</name>
<dbReference type="AlphaFoldDB" id="A0A1E5G1D6"/>
<evidence type="ECO:0000313" key="2">
    <source>
        <dbReference type="EMBL" id="OEF96729.1"/>
    </source>
</evidence>
<organism evidence="2 3">
    <name type="scientific">Desulfuribacillus alkaliarsenatis</name>
    <dbReference type="NCBI Taxonomy" id="766136"/>
    <lineage>
        <taxon>Bacteria</taxon>
        <taxon>Bacillati</taxon>
        <taxon>Bacillota</taxon>
        <taxon>Desulfuribacillia</taxon>
        <taxon>Desulfuribacillales</taxon>
        <taxon>Desulfuribacillaceae</taxon>
        <taxon>Desulfuribacillus</taxon>
    </lineage>
</organism>
<feature type="transmembrane region" description="Helical" evidence="1">
    <location>
        <begin position="222"/>
        <end position="240"/>
    </location>
</feature>
<comment type="caution">
    <text evidence="2">The sequence shown here is derived from an EMBL/GenBank/DDBJ whole genome shotgun (WGS) entry which is preliminary data.</text>
</comment>
<protein>
    <recommendedName>
        <fullName evidence="4">DUF3153 domain-containing protein</fullName>
    </recommendedName>
</protein>
<reference evidence="2 3" key="1">
    <citation type="submission" date="2016-09" db="EMBL/GenBank/DDBJ databases">
        <title>Draft genome sequence for the type strain of Desulfuribacillus alkaliarsenatis AHT28, an obligately anaerobic, sulfidogenic bacterium isolated from Russian soda lake sediments.</title>
        <authorList>
            <person name="Abin C.A."/>
            <person name="Hollibaugh J.T."/>
        </authorList>
    </citation>
    <scope>NUCLEOTIDE SEQUENCE [LARGE SCALE GENOMIC DNA]</scope>
    <source>
        <strain evidence="2 3">AHT28</strain>
    </source>
</reference>
<evidence type="ECO:0000256" key="1">
    <source>
        <dbReference type="SAM" id="Phobius"/>
    </source>
</evidence>
<dbReference type="Proteomes" id="UP000094296">
    <property type="component" value="Unassembled WGS sequence"/>
</dbReference>
<keyword evidence="1" id="KW-1133">Transmembrane helix</keyword>
<keyword evidence="1" id="KW-0472">Membrane</keyword>
<keyword evidence="1" id="KW-0812">Transmembrane</keyword>
<keyword evidence="3" id="KW-1185">Reference proteome</keyword>
<sequence>MGKHHLRRMGIIVILLLVALVATGCAEGAFHITINADGSADLDYKLGVHRSTLGLLALAGDNLVLDLRRGAKQEGYIVSSYTTDQFSGLQLRKTLETLDDASFDFDMFEIKLPFIGEATEQQVTVNEPMLTVRERMFFTTYNASGNIDLSAIDINLPSQLSQLGALAIEQINLEFILTLPMQPTKHNADEVRDNGYTLVWDIKPGKNNEIEVTARLPNVNRILLLIALIIISTVIGFIYYRFSVTSGRHM</sequence>
<dbReference type="InterPro" id="IPR021499">
    <property type="entry name" value="DUF3153"/>
</dbReference>
<gene>
    <name evidence="2" type="ORF">BHF68_06550</name>
</gene>
<accession>A0A1E5G1D6</accession>
<proteinExistence type="predicted"/>
<evidence type="ECO:0000313" key="3">
    <source>
        <dbReference type="Proteomes" id="UP000094296"/>
    </source>
</evidence>
<dbReference type="RefSeq" id="WP_069643312.1">
    <property type="nucleotide sequence ID" value="NZ_MIJE01000030.1"/>
</dbReference>
<dbReference type="PROSITE" id="PS51257">
    <property type="entry name" value="PROKAR_LIPOPROTEIN"/>
    <property type="match status" value="1"/>
</dbReference>
<evidence type="ECO:0008006" key="4">
    <source>
        <dbReference type="Google" id="ProtNLM"/>
    </source>
</evidence>
<dbReference type="EMBL" id="MIJE01000030">
    <property type="protein sequence ID" value="OEF96729.1"/>
    <property type="molecule type" value="Genomic_DNA"/>
</dbReference>